<sequence>MAEWAHAAARWAVRGAIAESICRCAIEDSDASDGLVAILWKQLARCGPEHLQAFADEVDAAAYDAGAGVAILASLGRGLVALATIFGFYLAGVVGLPGDTWYMCNATSSHFHELVPPQAVANEEVLVRRGDVGLARIDDVWLHAAKVTEGQLFDSYLARARDGVGPSSLLISAWAGCVVLCKACSRPSLISLACGAKLDLGFPLHIPHLPSPVNKEPPPGSELAHLKYASLNKGLDCRYIWGCHCRRQCGKGRGVSAGVAGPDRLNLNHICLAAQLVTDPIPLQYVPAPALEGSSQGLEADALRCVKWWLRRRRIPVAKEGGYPSVVWTLVVLHVLRCSLFLAGGDGQRDSLTLLGALAAFFDRLAESGLTGTFFFEGGTNAAFLQGAAAAPPASGLSVIDPTTTCEESVAWGITPTDLAPKTSAATQLLHRCELRRAQRLSAIALGVGRVDSQERAAAELSGAEALQELFADVGESVNSLPSEVPAEPCAVVAVQEGGAVLTGLLEQVRPKPGWTAPFLRRDDIRSGFALRRCEVDTVTGSLVEYQDADALEWFHPSDFVCAVPLRRCREPAAGRQQAHRLEPEGLRRLLELRAVAPCAAPPACAMPWAAGAARDARKKRKNGRGQRKACA</sequence>
<keyword evidence="2" id="KW-1185">Reference proteome</keyword>
<name>A0ABN9SZ53_9DINO</name>
<accession>A0ABN9SZ53</accession>
<reference evidence="1" key="1">
    <citation type="submission" date="2023-10" db="EMBL/GenBank/DDBJ databases">
        <authorList>
            <person name="Chen Y."/>
            <person name="Shah S."/>
            <person name="Dougan E. K."/>
            <person name="Thang M."/>
            <person name="Chan C."/>
        </authorList>
    </citation>
    <scope>NUCLEOTIDE SEQUENCE [LARGE SCALE GENOMIC DNA]</scope>
</reference>
<evidence type="ECO:0000313" key="2">
    <source>
        <dbReference type="Proteomes" id="UP001189429"/>
    </source>
</evidence>
<gene>
    <name evidence="1" type="ORF">PCOR1329_LOCUS33972</name>
</gene>
<dbReference type="Proteomes" id="UP001189429">
    <property type="component" value="Unassembled WGS sequence"/>
</dbReference>
<protein>
    <submittedName>
        <fullName evidence="1">Uncharacterized protein</fullName>
    </submittedName>
</protein>
<evidence type="ECO:0000313" key="1">
    <source>
        <dbReference type="EMBL" id="CAK0837891.1"/>
    </source>
</evidence>
<organism evidence="1 2">
    <name type="scientific">Prorocentrum cordatum</name>
    <dbReference type="NCBI Taxonomy" id="2364126"/>
    <lineage>
        <taxon>Eukaryota</taxon>
        <taxon>Sar</taxon>
        <taxon>Alveolata</taxon>
        <taxon>Dinophyceae</taxon>
        <taxon>Prorocentrales</taxon>
        <taxon>Prorocentraceae</taxon>
        <taxon>Prorocentrum</taxon>
    </lineage>
</organism>
<dbReference type="EMBL" id="CAUYUJ010014183">
    <property type="protein sequence ID" value="CAK0837891.1"/>
    <property type="molecule type" value="Genomic_DNA"/>
</dbReference>
<comment type="caution">
    <text evidence="1">The sequence shown here is derived from an EMBL/GenBank/DDBJ whole genome shotgun (WGS) entry which is preliminary data.</text>
</comment>
<proteinExistence type="predicted"/>